<feature type="transmembrane region" description="Helical" evidence="1">
    <location>
        <begin position="15"/>
        <end position="37"/>
    </location>
</feature>
<name>A0A023FEA2_AMBCJ</name>
<dbReference type="AlphaFoldDB" id="A0A023FEA2"/>
<keyword evidence="1" id="KW-0472">Membrane</keyword>
<dbReference type="EMBL" id="GBBK01005353">
    <property type="protein sequence ID" value="JAC19129.1"/>
    <property type="molecule type" value="mRNA"/>
</dbReference>
<reference evidence="2" key="1">
    <citation type="submission" date="2014-03" db="EMBL/GenBank/DDBJ databases">
        <title>The sialotranscriptome of Amblyomma triste, Amblyomma parvum and Amblyomma cajennense ticks, uncovered by 454-based RNA-seq.</title>
        <authorList>
            <person name="Garcia G.R."/>
            <person name="Gardinassi L.G."/>
            <person name="Ribeiro J.M."/>
            <person name="Anatriello E."/>
            <person name="Ferreira B.R."/>
            <person name="Moreira H.N."/>
            <person name="Mafra C."/>
            <person name="Olegario M.M."/>
            <person name="Szabo P.J."/>
            <person name="Miranda-Santos I.K."/>
            <person name="Maruyama S.R."/>
        </authorList>
    </citation>
    <scope>NUCLEOTIDE SEQUENCE</scope>
    <source>
        <strain evidence="2">Uberlandia</strain>
        <tissue evidence="2">Salivary glands</tissue>
    </source>
</reference>
<accession>A0A023FEA2</accession>
<organism evidence="2">
    <name type="scientific">Amblyomma cajennense</name>
    <name type="common">Cayenne tick</name>
    <name type="synonym">Acarus cajennensis</name>
    <dbReference type="NCBI Taxonomy" id="34607"/>
    <lineage>
        <taxon>Eukaryota</taxon>
        <taxon>Metazoa</taxon>
        <taxon>Ecdysozoa</taxon>
        <taxon>Arthropoda</taxon>
        <taxon>Chelicerata</taxon>
        <taxon>Arachnida</taxon>
        <taxon>Acari</taxon>
        <taxon>Parasitiformes</taxon>
        <taxon>Ixodida</taxon>
        <taxon>Ixodoidea</taxon>
        <taxon>Ixodidae</taxon>
        <taxon>Amblyomminae</taxon>
        <taxon>Amblyomma</taxon>
    </lineage>
</organism>
<evidence type="ECO:0000313" key="2">
    <source>
        <dbReference type="EMBL" id="JAC19129.1"/>
    </source>
</evidence>
<sequence>MHGVPIENRILGSRLFLAFTFECLFLSGCLLALNYVVRPMRAALFLLVNRCLGKMPARRQLLAVWLCVSSYVFPSSEREKKNACTVGQFLLFLCLSFTALELYNACYPLLKLTPPIHLSVFVSVSTIVASCFSQVHHPHPSSFLFLFVHCEEKKTTLLHSLLNAKRQ</sequence>
<protein>
    <submittedName>
        <fullName evidence="2">Uncharacterized protein</fullName>
    </submittedName>
</protein>
<keyword evidence="1" id="KW-0812">Transmembrane</keyword>
<keyword evidence="1" id="KW-1133">Transmembrane helix</keyword>
<proteinExistence type="evidence at transcript level"/>
<evidence type="ECO:0000256" key="1">
    <source>
        <dbReference type="SAM" id="Phobius"/>
    </source>
</evidence>